<proteinExistence type="predicted"/>
<feature type="signal peptide" evidence="2">
    <location>
        <begin position="1"/>
        <end position="19"/>
    </location>
</feature>
<accession>A0A8E2AN79</accession>
<name>A0A8E2AN79_9APHY</name>
<feature type="chain" id="PRO_5034019730" evidence="2">
    <location>
        <begin position="20"/>
        <end position="243"/>
    </location>
</feature>
<evidence type="ECO:0000256" key="1">
    <source>
        <dbReference type="SAM" id="Phobius"/>
    </source>
</evidence>
<protein>
    <submittedName>
        <fullName evidence="3">Uncharacterized protein</fullName>
    </submittedName>
</protein>
<dbReference type="EMBL" id="KV722479">
    <property type="protein sequence ID" value="OCH87621.1"/>
    <property type="molecule type" value="Genomic_DNA"/>
</dbReference>
<feature type="transmembrane region" description="Helical" evidence="1">
    <location>
        <begin position="172"/>
        <end position="193"/>
    </location>
</feature>
<keyword evidence="1" id="KW-0472">Membrane</keyword>
<gene>
    <name evidence="3" type="ORF">OBBRIDRAFT_805947</name>
</gene>
<keyword evidence="1" id="KW-1133">Transmembrane helix</keyword>
<evidence type="ECO:0000313" key="4">
    <source>
        <dbReference type="Proteomes" id="UP000250043"/>
    </source>
</evidence>
<organism evidence="3 4">
    <name type="scientific">Obba rivulosa</name>
    <dbReference type="NCBI Taxonomy" id="1052685"/>
    <lineage>
        <taxon>Eukaryota</taxon>
        <taxon>Fungi</taxon>
        <taxon>Dikarya</taxon>
        <taxon>Basidiomycota</taxon>
        <taxon>Agaricomycotina</taxon>
        <taxon>Agaricomycetes</taxon>
        <taxon>Polyporales</taxon>
        <taxon>Gelatoporiaceae</taxon>
        <taxon>Obba</taxon>
    </lineage>
</organism>
<evidence type="ECO:0000256" key="2">
    <source>
        <dbReference type="SAM" id="SignalP"/>
    </source>
</evidence>
<keyword evidence="1" id="KW-0812">Transmembrane</keyword>
<keyword evidence="4" id="KW-1185">Reference proteome</keyword>
<dbReference type="AlphaFoldDB" id="A0A8E2AN79"/>
<dbReference type="Proteomes" id="UP000250043">
    <property type="component" value="Unassembled WGS sequence"/>
</dbReference>
<keyword evidence="2" id="KW-0732">Signal</keyword>
<sequence length="243" mass="26941">MQSMHILMLLKTLRCTSHTDTPDPYADFADYGNQMQDSNQVSPIPTVHLGKVEEEDEGYVMGEAFAQCGPVEFGHQKSQCRSMLVALSSSVYADAGMPSFDQILISHDELPIQNCAIKLEKELAKKKPTKKLVFSDNLLNWLWLCPMFKSYPALITGHIAANVQVTLKNLTIVLLGISKSLCIFAIATLAMLVYSSVANQYDFKPVPDPRTPVSLYLSILLKYYTLAIPIRSFNGSTGTLAEE</sequence>
<evidence type="ECO:0000313" key="3">
    <source>
        <dbReference type="EMBL" id="OCH87621.1"/>
    </source>
</evidence>
<reference evidence="3 4" key="1">
    <citation type="submission" date="2016-07" db="EMBL/GenBank/DDBJ databases">
        <title>Draft genome of the white-rot fungus Obba rivulosa 3A-2.</title>
        <authorList>
            <consortium name="DOE Joint Genome Institute"/>
            <person name="Miettinen O."/>
            <person name="Riley R."/>
            <person name="Acob R."/>
            <person name="Barry K."/>
            <person name="Cullen D."/>
            <person name="De Vries R."/>
            <person name="Hainaut M."/>
            <person name="Hatakka A."/>
            <person name="Henrissat B."/>
            <person name="Hilden K."/>
            <person name="Kuo R."/>
            <person name="Labutti K."/>
            <person name="Lipzen A."/>
            <person name="Makela M.R."/>
            <person name="Sandor L."/>
            <person name="Spatafora J.W."/>
            <person name="Grigoriev I.V."/>
            <person name="Hibbett D.S."/>
        </authorList>
    </citation>
    <scope>NUCLEOTIDE SEQUENCE [LARGE SCALE GENOMIC DNA]</scope>
    <source>
        <strain evidence="3 4">3A-2</strain>
    </source>
</reference>